<dbReference type="Proteomes" id="UP000290191">
    <property type="component" value="Unassembled WGS sequence"/>
</dbReference>
<dbReference type="PANTHER" id="PTHR43228">
    <property type="entry name" value="TWO-COMPONENT RESPONSE REGULATOR"/>
    <property type="match status" value="1"/>
</dbReference>
<evidence type="ECO:0000256" key="1">
    <source>
        <dbReference type="PROSITE-ProRule" id="PRU00169"/>
    </source>
</evidence>
<reference evidence="3 4" key="1">
    <citation type="submission" date="2017-10" db="EMBL/GenBank/DDBJ databases">
        <title>Genomics of the genus Arcobacter.</title>
        <authorList>
            <person name="Perez-Cataluna A."/>
            <person name="Figueras M.J."/>
        </authorList>
    </citation>
    <scope>NUCLEOTIDE SEQUENCE [LARGE SCALE GENOMIC DNA]</scope>
    <source>
        <strain evidence="3 4">DSM 24636</strain>
    </source>
</reference>
<feature type="domain" description="Response regulatory" evidence="2">
    <location>
        <begin position="3"/>
        <end position="118"/>
    </location>
</feature>
<dbReference type="SUPFAM" id="SSF52172">
    <property type="entry name" value="CheY-like"/>
    <property type="match status" value="1"/>
</dbReference>
<dbReference type="RefSeq" id="WP_044416313.1">
    <property type="nucleotide sequence ID" value="NZ_CP041070.1"/>
</dbReference>
<proteinExistence type="predicted"/>
<accession>A0A4Q0XV25</accession>
<protein>
    <submittedName>
        <fullName evidence="3">Response regulator</fullName>
    </submittedName>
</protein>
<dbReference type="STRING" id="877500.GCA_000935065_01220"/>
<sequence length="138" mass="15441">MLKVLIVDDSLIIRKKITKNIEKLGHKVIFAAQNGKEAIEAYNAKKPDLVTMDITMPDMDGITAVKSIIKDDPKAKIIMVTSHGQEEMVIKSIQAGAVGYMLKPITEDKLLQSIAEVFPEYAKDEDSEELYLLDDDDF</sequence>
<dbReference type="AlphaFoldDB" id="A0A4Q0XV25"/>
<keyword evidence="1" id="KW-0597">Phosphoprotein</keyword>
<dbReference type="EMBL" id="PDKO01000015">
    <property type="protein sequence ID" value="RXJ61420.1"/>
    <property type="molecule type" value="Genomic_DNA"/>
</dbReference>
<name>A0A4Q0XV25_9BACT</name>
<dbReference type="InterPro" id="IPR011006">
    <property type="entry name" value="CheY-like_superfamily"/>
</dbReference>
<evidence type="ECO:0000313" key="3">
    <source>
        <dbReference type="EMBL" id="RXJ61420.1"/>
    </source>
</evidence>
<dbReference type="GO" id="GO:0000160">
    <property type="term" value="P:phosphorelay signal transduction system"/>
    <property type="evidence" value="ECO:0007669"/>
    <property type="project" value="InterPro"/>
</dbReference>
<dbReference type="PANTHER" id="PTHR43228:SF1">
    <property type="entry name" value="TWO-COMPONENT RESPONSE REGULATOR ARR22"/>
    <property type="match status" value="1"/>
</dbReference>
<keyword evidence="4" id="KW-1185">Reference proteome</keyword>
<dbReference type="OrthoDB" id="9780312at2"/>
<gene>
    <name evidence="3" type="ORF">CRV06_13420</name>
</gene>
<dbReference type="Pfam" id="PF00072">
    <property type="entry name" value="Response_reg"/>
    <property type="match status" value="1"/>
</dbReference>
<evidence type="ECO:0000259" key="2">
    <source>
        <dbReference type="PROSITE" id="PS50110"/>
    </source>
</evidence>
<feature type="modified residue" description="4-aspartylphosphate" evidence="1">
    <location>
        <position position="53"/>
    </location>
</feature>
<dbReference type="InterPro" id="IPR001789">
    <property type="entry name" value="Sig_transdc_resp-reg_receiver"/>
</dbReference>
<dbReference type="PROSITE" id="PS50110">
    <property type="entry name" value="RESPONSE_REGULATORY"/>
    <property type="match status" value="1"/>
</dbReference>
<comment type="caution">
    <text evidence="3">The sequence shown here is derived from an EMBL/GenBank/DDBJ whole genome shotgun (WGS) entry which is preliminary data.</text>
</comment>
<evidence type="ECO:0000313" key="4">
    <source>
        <dbReference type="Proteomes" id="UP000290191"/>
    </source>
</evidence>
<organism evidence="3 4">
    <name type="scientific">Halarcobacter anaerophilus</name>
    <dbReference type="NCBI Taxonomy" id="877500"/>
    <lineage>
        <taxon>Bacteria</taxon>
        <taxon>Pseudomonadati</taxon>
        <taxon>Campylobacterota</taxon>
        <taxon>Epsilonproteobacteria</taxon>
        <taxon>Campylobacterales</taxon>
        <taxon>Arcobacteraceae</taxon>
        <taxon>Halarcobacter</taxon>
    </lineage>
</organism>
<dbReference type="InterPro" id="IPR052048">
    <property type="entry name" value="ST_Response_Regulator"/>
</dbReference>
<dbReference type="Gene3D" id="3.40.50.2300">
    <property type="match status" value="1"/>
</dbReference>
<dbReference type="SMART" id="SM00448">
    <property type="entry name" value="REC"/>
    <property type="match status" value="1"/>
</dbReference>